<dbReference type="AlphaFoldDB" id="A0AA86YY44"/>
<proteinExistence type="predicted"/>
<protein>
    <submittedName>
        <fullName evidence="1">Uncharacterized protein</fullName>
    </submittedName>
</protein>
<reference evidence="2" key="1">
    <citation type="submission" date="2008-04" db="EMBL/GenBank/DDBJ databases">
        <title>Draft genome sequence of Providencia stuartii (ATCC 25827).</title>
        <authorList>
            <person name="Sudarsanam P."/>
            <person name="Ley R."/>
            <person name="Guruge J."/>
            <person name="Turnbaugh P.J."/>
            <person name="Mahowald M."/>
            <person name="Liep D."/>
            <person name="Gordon J."/>
        </authorList>
    </citation>
    <scope>NUCLEOTIDE SEQUENCE [LARGE SCALE GENOMIC DNA]</scope>
    <source>
        <strain evidence="2">ATCC 25827</strain>
    </source>
</reference>
<accession>A0AA86YY44</accession>
<organism evidence="1 2">
    <name type="scientific">Providencia stuartii ATCC 25827</name>
    <dbReference type="NCBI Taxonomy" id="471874"/>
    <lineage>
        <taxon>Bacteria</taxon>
        <taxon>Pseudomonadati</taxon>
        <taxon>Pseudomonadota</taxon>
        <taxon>Gammaproteobacteria</taxon>
        <taxon>Enterobacterales</taxon>
        <taxon>Morganellaceae</taxon>
        <taxon>Providencia</taxon>
    </lineage>
</organism>
<reference evidence="2" key="2">
    <citation type="submission" date="2008-04" db="EMBL/GenBank/DDBJ databases">
        <title>Draft genome sequence of Providencia stuartii(ATCC 25827).</title>
        <authorList>
            <person name="Sudarsanam P."/>
            <person name="Ley R."/>
            <person name="Guruge J."/>
            <person name="Turnbaugh P.J."/>
            <person name="Mahowald M."/>
            <person name="Liep D."/>
            <person name="Gordon J."/>
        </authorList>
    </citation>
    <scope>NUCLEOTIDE SEQUENCE [LARGE SCALE GENOMIC DNA]</scope>
    <source>
        <strain evidence="2">ATCC 25827</strain>
    </source>
</reference>
<dbReference type="EMBL" id="ABJD02000101">
    <property type="protein sequence ID" value="EDU58989.1"/>
    <property type="molecule type" value="Genomic_DNA"/>
</dbReference>
<comment type="caution">
    <text evidence="1">The sequence shown here is derived from an EMBL/GenBank/DDBJ whole genome shotgun (WGS) entry which is preliminary data.</text>
</comment>
<gene>
    <name evidence="1" type="ORF">PROSTU_02173</name>
</gene>
<evidence type="ECO:0000313" key="1">
    <source>
        <dbReference type="EMBL" id="EDU58989.1"/>
    </source>
</evidence>
<dbReference type="Proteomes" id="UP000004506">
    <property type="component" value="Unassembled WGS sequence"/>
</dbReference>
<sequence>MFNRLFFNDICYFFIRFGHGYSVKRSKIPTNGNDNNNYLQLGGVDIYSESIIYFNESVVSR</sequence>
<reference evidence="1 2" key="3">
    <citation type="submission" date="2008-05" db="EMBL/GenBank/DDBJ databases">
        <authorList>
            <person name="Fulton L."/>
            <person name="Clifton S."/>
            <person name="Fulton B."/>
            <person name="Xu J."/>
            <person name="Minx P."/>
            <person name="Pepin K.H."/>
            <person name="Johnson M."/>
            <person name="Thiruvilangam P."/>
            <person name="Bhonagiri V."/>
            <person name="Nash W.E."/>
            <person name="Mardis E.R."/>
            <person name="Wilson R.K."/>
        </authorList>
    </citation>
    <scope>NUCLEOTIDE SEQUENCE [LARGE SCALE GENOMIC DNA]</scope>
    <source>
        <strain evidence="1 2">ATCC 25827</strain>
    </source>
</reference>
<name>A0AA86YY44_PROST</name>
<evidence type="ECO:0000313" key="2">
    <source>
        <dbReference type="Proteomes" id="UP000004506"/>
    </source>
</evidence>